<reference evidence="8 9" key="1">
    <citation type="submission" date="2017-07" db="EMBL/GenBank/DDBJ databases">
        <title>Draft whole genome sequences of clinical Proprionibacteriaceae strains.</title>
        <authorList>
            <person name="Bernier A.-M."/>
            <person name="Bernard K."/>
            <person name="Domingo M.-C."/>
        </authorList>
    </citation>
    <scope>NUCLEOTIDE SEQUENCE [LARGE SCALE GENOMIC DNA]</scope>
    <source>
        <strain evidence="7 8">NML 150081</strain>
        <strain evidence="6 9">NML 160184</strain>
    </source>
</reference>
<dbReference type="GO" id="GO:0046872">
    <property type="term" value="F:metal ion binding"/>
    <property type="evidence" value="ECO:0007669"/>
    <property type="project" value="UniProtKB-KW"/>
</dbReference>
<keyword evidence="3" id="KW-0408">Iron</keyword>
<dbReference type="EMBL" id="NMVI01000025">
    <property type="protein sequence ID" value="OYN85331.1"/>
    <property type="molecule type" value="Genomic_DNA"/>
</dbReference>
<accession>A0A255E2Y1</accession>
<dbReference type="Gene3D" id="2.102.10.10">
    <property type="entry name" value="Rieske [2Fe-2S] iron-sulphur domain"/>
    <property type="match status" value="1"/>
</dbReference>
<dbReference type="InterPro" id="IPR036922">
    <property type="entry name" value="Rieske_2Fe-2S_sf"/>
</dbReference>
<dbReference type="PROSITE" id="PS51296">
    <property type="entry name" value="RIESKE"/>
    <property type="match status" value="1"/>
</dbReference>
<dbReference type="OrthoDB" id="147178at2"/>
<gene>
    <name evidence="7" type="ORF">CGZ91_04745</name>
    <name evidence="6" type="ORF">CGZ92_11065</name>
</gene>
<dbReference type="Proteomes" id="UP000216533">
    <property type="component" value="Unassembled WGS sequence"/>
</dbReference>
<keyword evidence="2" id="KW-0479">Metal-binding</keyword>
<dbReference type="PANTHER" id="PTHR21496:SF23">
    <property type="entry name" value="3-PHENYLPROPIONATE_CINNAMIC ACID DIOXYGENASE FERREDOXIN SUBUNIT"/>
    <property type="match status" value="1"/>
</dbReference>
<organism evidence="7 8">
    <name type="scientific">Parenemella sanctibonifatiensis</name>
    <dbReference type="NCBI Taxonomy" id="2016505"/>
    <lineage>
        <taxon>Bacteria</taxon>
        <taxon>Bacillati</taxon>
        <taxon>Actinomycetota</taxon>
        <taxon>Actinomycetes</taxon>
        <taxon>Propionibacteriales</taxon>
        <taxon>Propionibacteriaceae</taxon>
        <taxon>Parenemella</taxon>
    </lineage>
</organism>
<keyword evidence="1" id="KW-0001">2Fe-2S</keyword>
<dbReference type="CDD" id="cd03528">
    <property type="entry name" value="Rieske_RO_ferredoxin"/>
    <property type="match status" value="1"/>
</dbReference>
<dbReference type="GO" id="GO:0016705">
    <property type="term" value="F:oxidoreductase activity, acting on paired donors, with incorporation or reduction of molecular oxygen"/>
    <property type="evidence" value="ECO:0007669"/>
    <property type="project" value="UniProtKB-ARBA"/>
</dbReference>
<evidence type="ECO:0000313" key="9">
    <source>
        <dbReference type="Proteomes" id="UP000216533"/>
    </source>
</evidence>
<evidence type="ECO:0000313" key="7">
    <source>
        <dbReference type="EMBL" id="OYN90813.1"/>
    </source>
</evidence>
<evidence type="ECO:0000256" key="4">
    <source>
        <dbReference type="ARBA" id="ARBA00023014"/>
    </source>
</evidence>
<name>A0A255ERQ7_9ACTN</name>
<accession>A0A255ERQ7</accession>
<dbReference type="AlphaFoldDB" id="A0A255ERQ7"/>
<keyword evidence="4" id="KW-0411">Iron-sulfur</keyword>
<dbReference type="Pfam" id="PF00355">
    <property type="entry name" value="Rieske"/>
    <property type="match status" value="1"/>
</dbReference>
<evidence type="ECO:0000256" key="3">
    <source>
        <dbReference type="ARBA" id="ARBA00023004"/>
    </source>
</evidence>
<sequence length="118" mass="12610">MVEPIRVGSTDDIDIGEAFVVAGEDNATGEDIAIVHAEDDGFYAINDICTHQYASLAQGWVEGVCIECPVHSSQFDLRTGKVSGPPATQDTVVHRLEVVDNDLMLYPGEPPAPDAQAN</sequence>
<evidence type="ECO:0000259" key="5">
    <source>
        <dbReference type="PROSITE" id="PS51296"/>
    </source>
</evidence>
<evidence type="ECO:0000256" key="2">
    <source>
        <dbReference type="ARBA" id="ARBA00022723"/>
    </source>
</evidence>
<feature type="domain" description="Rieske" evidence="5">
    <location>
        <begin position="18"/>
        <end position="105"/>
    </location>
</feature>
<dbReference type="InterPro" id="IPR017941">
    <property type="entry name" value="Rieske_2Fe-2S"/>
</dbReference>
<dbReference type="PANTHER" id="PTHR21496">
    <property type="entry name" value="FERREDOXIN-RELATED"/>
    <property type="match status" value="1"/>
</dbReference>
<dbReference type="SUPFAM" id="SSF50022">
    <property type="entry name" value="ISP domain"/>
    <property type="match status" value="1"/>
</dbReference>
<evidence type="ECO:0000313" key="6">
    <source>
        <dbReference type="EMBL" id="OYN85331.1"/>
    </source>
</evidence>
<protein>
    <submittedName>
        <fullName evidence="7">2Fe-2S ferredoxin</fullName>
    </submittedName>
</protein>
<evidence type="ECO:0000256" key="1">
    <source>
        <dbReference type="ARBA" id="ARBA00022714"/>
    </source>
</evidence>
<evidence type="ECO:0000313" key="8">
    <source>
        <dbReference type="Proteomes" id="UP000216300"/>
    </source>
</evidence>
<dbReference type="GO" id="GO:0051537">
    <property type="term" value="F:2 iron, 2 sulfur cluster binding"/>
    <property type="evidence" value="ECO:0007669"/>
    <property type="project" value="UniProtKB-KW"/>
</dbReference>
<comment type="caution">
    <text evidence="7">The sequence shown here is derived from an EMBL/GenBank/DDBJ whole genome shotgun (WGS) entry which is preliminary data.</text>
</comment>
<keyword evidence="8" id="KW-1185">Reference proteome</keyword>
<dbReference type="Proteomes" id="UP000216300">
    <property type="component" value="Unassembled WGS sequence"/>
</dbReference>
<dbReference type="RefSeq" id="WP_094451436.1">
    <property type="nucleotide sequence ID" value="NZ_NMVI01000025.1"/>
</dbReference>
<dbReference type="GO" id="GO:0004497">
    <property type="term" value="F:monooxygenase activity"/>
    <property type="evidence" value="ECO:0007669"/>
    <property type="project" value="UniProtKB-ARBA"/>
</dbReference>
<proteinExistence type="predicted"/>
<dbReference type="EMBL" id="NMVJ01000006">
    <property type="protein sequence ID" value="OYN90813.1"/>
    <property type="molecule type" value="Genomic_DNA"/>
</dbReference>